<feature type="region of interest" description="Disordered" evidence="2">
    <location>
        <begin position="432"/>
        <end position="451"/>
    </location>
</feature>
<dbReference type="PROSITE" id="PS51318">
    <property type="entry name" value="TAT"/>
    <property type="match status" value="1"/>
</dbReference>
<dbReference type="InterPro" id="IPR023296">
    <property type="entry name" value="Glyco_hydro_beta-prop_sf"/>
</dbReference>
<dbReference type="CDD" id="cd08997">
    <property type="entry name" value="GH68"/>
    <property type="match status" value="1"/>
</dbReference>
<dbReference type="InterPro" id="IPR003469">
    <property type="entry name" value="Glyco_hydro_68"/>
</dbReference>
<dbReference type="EMBL" id="FOZS01000009">
    <property type="protein sequence ID" value="SFT07523.1"/>
    <property type="molecule type" value="Genomic_DNA"/>
</dbReference>
<dbReference type="RefSeq" id="WP_092907721.1">
    <property type="nucleotide sequence ID" value="NZ_FOZS01000009.1"/>
</dbReference>
<protein>
    <submittedName>
        <fullName evidence="3">Levansucrase</fullName>
    </submittedName>
</protein>
<dbReference type="OrthoDB" id="336510at2157"/>
<evidence type="ECO:0000256" key="1">
    <source>
        <dbReference type="RuleBase" id="RU361220"/>
    </source>
</evidence>
<sequence>MEDQDQTEVSRRTVLRTTGAIGAAGLGLSIGTGTGAAVETGEPSAWTREHANNIELTDDLTAPVIDENPDVISDDYWVWDTWPLRYRDGSIAKINGWQIVFSLTASKDLVPGARHNEATIRYFYSRNGHDWTEGGTAFENPLGHHQWAGSAMYDHEQDQIYHFYTATSPEPEFRQRLALGKGASLETGPHGVDLVGDQEHVIMAEADGELYQTLEQSRDQGIVYAFRDPWYFRHPETGEDMVVFEGNTPTDGEDPSDPRSYNGNVGVARATNDDLTEWELLPPNLEAIEVNQQLERPHYVFQDGKWYLFVLSHEFTFAPGLSGPDALYGFVADSLYGDYEPLNESGLVLANPEAAPFQGYSWLAMPQGNDVLVESFENFRGLDDTSRGEIGLDEVGFLPAEEQKELFGGTLAPSLKVQLDGTETRVVAELNDGHFIPSGGSPNGNGNGRGR</sequence>
<evidence type="ECO:0000313" key="3">
    <source>
        <dbReference type="EMBL" id="SFT07523.1"/>
    </source>
</evidence>
<dbReference type="GO" id="GO:0050053">
    <property type="term" value="F:levansucrase activity"/>
    <property type="evidence" value="ECO:0007669"/>
    <property type="project" value="InterPro"/>
</dbReference>
<accession>A0A1I6V1G5</accession>
<evidence type="ECO:0000256" key="2">
    <source>
        <dbReference type="SAM" id="MobiDB-lite"/>
    </source>
</evidence>
<gene>
    <name evidence="3" type="ORF">SAMN04488556_4252</name>
</gene>
<organism evidence="3 4">
    <name type="scientific">Halostagnicola kamekurae</name>
    <dbReference type="NCBI Taxonomy" id="619731"/>
    <lineage>
        <taxon>Archaea</taxon>
        <taxon>Methanobacteriati</taxon>
        <taxon>Methanobacteriota</taxon>
        <taxon>Stenosarchaea group</taxon>
        <taxon>Halobacteria</taxon>
        <taxon>Halobacteriales</taxon>
        <taxon>Natrialbaceae</taxon>
        <taxon>Halostagnicola</taxon>
    </lineage>
</organism>
<comment type="similarity">
    <text evidence="1">Belongs to the glycosyl hydrolase 68 family.</text>
</comment>
<evidence type="ECO:0000313" key="4">
    <source>
        <dbReference type="Proteomes" id="UP000199199"/>
    </source>
</evidence>
<dbReference type="InterPro" id="IPR006311">
    <property type="entry name" value="TAT_signal"/>
</dbReference>
<reference evidence="4" key="1">
    <citation type="submission" date="2016-10" db="EMBL/GenBank/DDBJ databases">
        <authorList>
            <person name="Varghese N."/>
            <person name="Submissions S."/>
        </authorList>
    </citation>
    <scope>NUCLEOTIDE SEQUENCE [LARGE SCALE GENOMIC DNA]</scope>
    <source>
        <strain evidence="4">DSM 22427</strain>
    </source>
</reference>
<proteinExistence type="inferred from homology"/>
<name>A0A1I6V1G5_9EURY</name>
<dbReference type="Pfam" id="PF02435">
    <property type="entry name" value="Glyco_hydro_68"/>
    <property type="match status" value="2"/>
</dbReference>
<dbReference type="AlphaFoldDB" id="A0A1I6V1G5"/>
<keyword evidence="4" id="KW-1185">Reference proteome</keyword>
<dbReference type="Gene3D" id="2.115.10.20">
    <property type="entry name" value="Glycosyl hydrolase domain, family 43"/>
    <property type="match status" value="1"/>
</dbReference>
<dbReference type="SUPFAM" id="SSF75005">
    <property type="entry name" value="Arabinanase/levansucrase/invertase"/>
    <property type="match status" value="1"/>
</dbReference>
<dbReference type="GO" id="GO:0009758">
    <property type="term" value="P:carbohydrate utilization"/>
    <property type="evidence" value="ECO:0007669"/>
    <property type="project" value="InterPro"/>
</dbReference>
<feature type="compositionally biased region" description="Gly residues" evidence="2">
    <location>
        <begin position="441"/>
        <end position="451"/>
    </location>
</feature>
<dbReference type="Proteomes" id="UP000199199">
    <property type="component" value="Unassembled WGS sequence"/>
</dbReference>